<protein>
    <submittedName>
        <fullName evidence="2">Uncharacterized protein</fullName>
    </submittedName>
</protein>
<name>A0A9D4X7L7_PEA</name>
<gene>
    <name evidence="2" type="ORF">KIW84_040483</name>
</gene>
<accession>A0A9D4X7L7</accession>
<feature type="region of interest" description="Disordered" evidence="1">
    <location>
        <begin position="126"/>
        <end position="173"/>
    </location>
</feature>
<keyword evidence="3" id="KW-1185">Reference proteome</keyword>
<reference evidence="2 3" key="1">
    <citation type="journal article" date="2022" name="Nat. Genet.">
        <title>Improved pea reference genome and pan-genome highlight genomic features and evolutionary characteristics.</title>
        <authorList>
            <person name="Yang T."/>
            <person name="Liu R."/>
            <person name="Luo Y."/>
            <person name="Hu S."/>
            <person name="Wang D."/>
            <person name="Wang C."/>
            <person name="Pandey M.K."/>
            <person name="Ge S."/>
            <person name="Xu Q."/>
            <person name="Li N."/>
            <person name="Li G."/>
            <person name="Huang Y."/>
            <person name="Saxena R.K."/>
            <person name="Ji Y."/>
            <person name="Li M."/>
            <person name="Yan X."/>
            <person name="He Y."/>
            <person name="Liu Y."/>
            <person name="Wang X."/>
            <person name="Xiang C."/>
            <person name="Varshney R.K."/>
            <person name="Ding H."/>
            <person name="Gao S."/>
            <person name="Zong X."/>
        </authorList>
    </citation>
    <scope>NUCLEOTIDE SEQUENCE [LARGE SCALE GENOMIC DNA]</scope>
    <source>
        <strain evidence="2 3">cv. Zhongwan 6</strain>
    </source>
</reference>
<proteinExistence type="predicted"/>
<evidence type="ECO:0000256" key="1">
    <source>
        <dbReference type="SAM" id="MobiDB-lite"/>
    </source>
</evidence>
<dbReference type="Proteomes" id="UP001058974">
    <property type="component" value="Chromosome 4"/>
</dbReference>
<comment type="caution">
    <text evidence="2">The sequence shown here is derived from an EMBL/GenBank/DDBJ whole genome shotgun (WGS) entry which is preliminary data.</text>
</comment>
<dbReference type="Gramene" id="Psat04G0048300-T1">
    <property type="protein sequence ID" value="KAI5415039.1"/>
    <property type="gene ID" value="KIW84_040483"/>
</dbReference>
<evidence type="ECO:0000313" key="3">
    <source>
        <dbReference type="Proteomes" id="UP001058974"/>
    </source>
</evidence>
<dbReference type="EMBL" id="JAMSHJ010000004">
    <property type="protein sequence ID" value="KAI5415039.1"/>
    <property type="molecule type" value="Genomic_DNA"/>
</dbReference>
<sequence length="173" mass="19606">MSSIGLFYHKLVKELIVNLPKRFNHACNSAFRKVRVHGHYFEFSPSIINEYLGRGRLLTDDHISLMKKIDQEIIGNVHDDWPAKDILNVLHYEYSHAGVQIFEREDFNSTIRKSMADGIIQMMNPKASMSSTSQAAGQDVGKVLGASGENEEHASNEDDKDVEYEFVSNDDDS</sequence>
<dbReference type="AlphaFoldDB" id="A0A9D4X7L7"/>
<feature type="compositionally biased region" description="Acidic residues" evidence="1">
    <location>
        <begin position="158"/>
        <end position="173"/>
    </location>
</feature>
<evidence type="ECO:0000313" key="2">
    <source>
        <dbReference type="EMBL" id="KAI5415039.1"/>
    </source>
</evidence>
<feature type="compositionally biased region" description="Polar residues" evidence="1">
    <location>
        <begin position="127"/>
        <end position="136"/>
    </location>
</feature>
<organism evidence="2 3">
    <name type="scientific">Pisum sativum</name>
    <name type="common">Garden pea</name>
    <name type="synonym">Lathyrus oleraceus</name>
    <dbReference type="NCBI Taxonomy" id="3888"/>
    <lineage>
        <taxon>Eukaryota</taxon>
        <taxon>Viridiplantae</taxon>
        <taxon>Streptophyta</taxon>
        <taxon>Embryophyta</taxon>
        <taxon>Tracheophyta</taxon>
        <taxon>Spermatophyta</taxon>
        <taxon>Magnoliopsida</taxon>
        <taxon>eudicotyledons</taxon>
        <taxon>Gunneridae</taxon>
        <taxon>Pentapetalae</taxon>
        <taxon>rosids</taxon>
        <taxon>fabids</taxon>
        <taxon>Fabales</taxon>
        <taxon>Fabaceae</taxon>
        <taxon>Papilionoideae</taxon>
        <taxon>50 kb inversion clade</taxon>
        <taxon>NPAAA clade</taxon>
        <taxon>Hologalegina</taxon>
        <taxon>IRL clade</taxon>
        <taxon>Fabeae</taxon>
        <taxon>Lathyrus</taxon>
    </lineage>
</organism>